<dbReference type="InterPro" id="IPR016181">
    <property type="entry name" value="Acyl_CoA_acyltransferase"/>
</dbReference>
<evidence type="ECO:0000256" key="4">
    <source>
        <dbReference type="ARBA" id="ARBA00022679"/>
    </source>
</evidence>
<comment type="catalytic activity">
    <reaction evidence="14">
        <text>L-lysyl-[protein] + acetyl-CoA = N(6)-acetyl-L-lysyl-[protein] + CoA + H(+)</text>
        <dbReference type="Rhea" id="RHEA:45948"/>
        <dbReference type="Rhea" id="RHEA-COMP:9752"/>
        <dbReference type="Rhea" id="RHEA-COMP:10731"/>
        <dbReference type="ChEBI" id="CHEBI:15378"/>
        <dbReference type="ChEBI" id="CHEBI:29969"/>
        <dbReference type="ChEBI" id="CHEBI:57287"/>
        <dbReference type="ChEBI" id="CHEBI:57288"/>
        <dbReference type="ChEBI" id="CHEBI:61930"/>
        <dbReference type="EC" id="2.3.1.48"/>
    </reaction>
</comment>
<keyword evidence="4" id="KW-0808">Transferase</keyword>
<feature type="domain" description="MYST-type HAT" evidence="16">
    <location>
        <begin position="125"/>
        <end position="392"/>
    </location>
</feature>
<evidence type="ECO:0000256" key="7">
    <source>
        <dbReference type="ARBA" id="ARBA00022833"/>
    </source>
</evidence>
<evidence type="ECO:0000313" key="17">
    <source>
        <dbReference type="EMBL" id="KAF6003589.1"/>
    </source>
</evidence>
<evidence type="ECO:0000256" key="6">
    <source>
        <dbReference type="ARBA" id="ARBA00022771"/>
    </source>
</evidence>
<dbReference type="Pfam" id="PF01853">
    <property type="entry name" value="MOZ_SAS"/>
    <property type="match status" value="1"/>
</dbReference>
<sequence length="401" mass="46941">MAHSRILDEQHLGSIVDIRYNNDIQQFEYYIHFDGWNKRLDEWLSVDDLDLSDLPERLAEHSRRERQRQERRRSRTSSSANAGKRQRKTDHSLSIENGHCSASAGASANAVQGGSDKKPSSEVVTRVKNLHSISIGRWEIETWYYSPLPPEYCNLRTLYICEFTLKFFRTKDGLLRHLARNTRWHPPGQEIYRKENLAVFEVDGARNRFYCQNICYISKLFLDHKTLYYDVDPFLFYVLCEIDSFGYHFVGYFSKEKASEENYNVACILTLPPYQRKGYGKFLIALSYELSRREGIRGSPEKPLSDLGLLGYRSYWSQVLIDLLMQAKTPLSIEDIANLTMMKTEDIIGTLRALDLVHYHEGQHIIDLRRVQHMRLGNRGMPFDPQYLRWTPPTGRKRRGL</sequence>
<evidence type="ECO:0000256" key="9">
    <source>
        <dbReference type="ARBA" id="ARBA00022990"/>
    </source>
</evidence>
<dbReference type="EMBL" id="VWRR01000006">
    <property type="protein sequence ID" value="KAF6003589.1"/>
    <property type="molecule type" value="Genomic_DNA"/>
</dbReference>
<keyword evidence="12 14" id="KW-0539">Nucleus</keyword>
<dbReference type="SUPFAM" id="SSF54160">
    <property type="entry name" value="Chromo domain-like"/>
    <property type="match status" value="1"/>
</dbReference>
<dbReference type="InterPro" id="IPR040706">
    <property type="entry name" value="Zf-MYST"/>
</dbReference>
<dbReference type="Gene3D" id="3.30.60.60">
    <property type="entry name" value="N-acetyl transferase-like"/>
    <property type="match status" value="1"/>
</dbReference>
<keyword evidence="5" id="KW-0479">Metal-binding</keyword>
<keyword evidence="7" id="KW-0862">Zinc</keyword>
<dbReference type="FunFam" id="3.30.60.60:FF:000001">
    <property type="entry name" value="Histone acetyltransferase"/>
    <property type="match status" value="1"/>
</dbReference>
<dbReference type="InterPro" id="IPR002717">
    <property type="entry name" value="HAT_MYST-type"/>
</dbReference>
<dbReference type="Gene3D" id="2.30.30.140">
    <property type="match status" value="1"/>
</dbReference>
<keyword evidence="11" id="KW-0804">Transcription</keyword>
<dbReference type="GO" id="GO:0005634">
    <property type="term" value="C:nucleus"/>
    <property type="evidence" value="ECO:0007669"/>
    <property type="project" value="UniProtKB-SubCell"/>
</dbReference>
<dbReference type="OrthoDB" id="787137at2759"/>
<comment type="caution">
    <text evidence="17">The sequence shown here is derived from an EMBL/GenBank/DDBJ whole genome shotgun (WGS) entry which is preliminary data.</text>
</comment>
<keyword evidence="6" id="KW-0863">Zinc-finger</keyword>
<evidence type="ECO:0000256" key="12">
    <source>
        <dbReference type="ARBA" id="ARBA00023242"/>
    </source>
</evidence>
<proteinExistence type="inferred from homology"/>
<evidence type="ECO:0000256" key="3">
    <source>
        <dbReference type="ARBA" id="ARBA00013184"/>
    </source>
</evidence>
<dbReference type="PROSITE" id="PS51726">
    <property type="entry name" value="MYST_HAT"/>
    <property type="match status" value="1"/>
</dbReference>
<comment type="similarity">
    <text evidence="2 14">Belongs to the MYST (SAS/MOZ) family.</text>
</comment>
<evidence type="ECO:0000256" key="13">
    <source>
        <dbReference type="PIRSR" id="PIRSR602717-51"/>
    </source>
</evidence>
<evidence type="ECO:0000256" key="14">
    <source>
        <dbReference type="RuleBase" id="RU361211"/>
    </source>
</evidence>
<feature type="compositionally biased region" description="Basic residues" evidence="15">
    <location>
        <begin position="64"/>
        <end position="75"/>
    </location>
</feature>
<keyword evidence="9" id="KW-0007">Acetylation</keyword>
<evidence type="ECO:0000256" key="8">
    <source>
        <dbReference type="ARBA" id="ARBA00022853"/>
    </source>
</evidence>
<evidence type="ECO:0000256" key="2">
    <source>
        <dbReference type="ARBA" id="ARBA00010107"/>
    </source>
</evidence>
<reference evidence="17 18" key="1">
    <citation type="journal article" date="2020" name="J. Phycol.">
        <title>Comparative genome analysis reveals Cyanidiococcus gen. nov., a new extremophilic red algal genus sister to Cyanidioschyzon (Cyanidioschyzonaceae, Rhodophyta).</title>
        <authorList>
            <person name="Liu S.-L."/>
            <person name="Chiang Y.-R."/>
            <person name="Yoon H.S."/>
            <person name="Fu H.-Y."/>
        </authorList>
    </citation>
    <scope>NUCLEOTIDE SEQUENCE [LARGE SCALE GENOMIC DNA]</scope>
    <source>
        <strain evidence="17 18">THAL066</strain>
    </source>
</reference>
<name>A0A7J7ILL8_9RHOD</name>
<dbReference type="Gene3D" id="3.40.630.30">
    <property type="match status" value="1"/>
</dbReference>
<dbReference type="EC" id="2.3.1.48" evidence="3 14"/>
<dbReference type="FunFam" id="1.10.10.10:FF:000022">
    <property type="entry name" value="Histone acetyltransferase"/>
    <property type="match status" value="1"/>
</dbReference>
<dbReference type="PANTHER" id="PTHR10615:SF161">
    <property type="entry name" value="HISTONE ACETYLTRANSFERASE KAT7"/>
    <property type="match status" value="1"/>
</dbReference>
<accession>A0A7J7ILL8</accession>
<dbReference type="Proteomes" id="UP000530660">
    <property type="component" value="Unassembled WGS sequence"/>
</dbReference>
<dbReference type="Gene3D" id="1.10.10.10">
    <property type="entry name" value="Winged helix-like DNA-binding domain superfamily/Winged helix DNA-binding domain"/>
    <property type="match status" value="1"/>
</dbReference>
<dbReference type="Pfam" id="PF11717">
    <property type="entry name" value="Tudor-knot"/>
    <property type="match status" value="1"/>
</dbReference>
<evidence type="ECO:0000256" key="11">
    <source>
        <dbReference type="ARBA" id="ARBA00023163"/>
    </source>
</evidence>
<dbReference type="InterPro" id="IPR050603">
    <property type="entry name" value="MYST_HAT"/>
</dbReference>
<dbReference type="FunFam" id="3.40.630.30:FF:000002">
    <property type="entry name" value="Histone acetyltransferase"/>
    <property type="match status" value="1"/>
</dbReference>
<feature type="region of interest" description="Disordered" evidence="15">
    <location>
        <begin position="60"/>
        <end position="99"/>
    </location>
</feature>
<evidence type="ECO:0000313" key="18">
    <source>
        <dbReference type="Proteomes" id="UP000530660"/>
    </source>
</evidence>
<dbReference type="SMART" id="SM00298">
    <property type="entry name" value="CHROMO"/>
    <property type="match status" value="1"/>
</dbReference>
<dbReference type="CDD" id="cd04301">
    <property type="entry name" value="NAT_SF"/>
    <property type="match status" value="1"/>
</dbReference>
<keyword evidence="10" id="KW-0805">Transcription regulation</keyword>
<evidence type="ECO:0000259" key="16">
    <source>
        <dbReference type="PROSITE" id="PS51726"/>
    </source>
</evidence>
<dbReference type="InterPro" id="IPR016197">
    <property type="entry name" value="Chromo-like_dom_sf"/>
</dbReference>
<evidence type="ECO:0000256" key="10">
    <source>
        <dbReference type="ARBA" id="ARBA00023015"/>
    </source>
</evidence>
<dbReference type="InterPro" id="IPR000953">
    <property type="entry name" value="Chromo/chromo_shadow_dom"/>
</dbReference>
<keyword evidence="18" id="KW-1185">Reference proteome</keyword>
<dbReference type="PANTHER" id="PTHR10615">
    <property type="entry name" value="HISTONE ACETYLTRANSFERASE"/>
    <property type="match status" value="1"/>
</dbReference>
<protein>
    <recommendedName>
        <fullName evidence="3 14">Histone acetyltransferase</fullName>
        <ecNumber evidence="3 14">2.3.1.48</ecNumber>
    </recommendedName>
</protein>
<evidence type="ECO:0000256" key="5">
    <source>
        <dbReference type="ARBA" id="ARBA00022723"/>
    </source>
</evidence>
<feature type="active site" description="Proton donor/acceptor" evidence="13">
    <location>
        <position position="301"/>
    </location>
</feature>
<evidence type="ECO:0000256" key="1">
    <source>
        <dbReference type="ARBA" id="ARBA00004123"/>
    </source>
</evidence>
<dbReference type="GO" id="GO:0003682">
    <property type="term" value="F:chromatin binding"/>
    <property type="evidence" value="ECO:0007669"/>
    <property type="project" value="TreeGrafter"/>
</dbReference>
<dbReference type="GO" id="GO:0003712">
    <property type="term" value="F:transcription coregulator activity"/>
    <property type="evidence" value="ECO:0007669"/>
    <property type="project" value="TreeGrafter"/>
</dbReference>
<dbReference type="InterPro" id="IPR025995">
    <property type="entry name" value="Tudor-knot"/>
</dbReference>
<organism evidence="17 18">
    <name type="scientific">Cyanidiococcus yangmingshanensis</name>
    <dbReference type="NCBI Taxonomy" id="2690220"/>
    <lineage>
        <taxon>Eukaryota</taxon>
        <taxon>Rhodophyta</taxon>
        <taxon>Bangiophyceae</taxon>
        <taxon>Cyanidiales</taxon>
        <taxon>Cyanidiaceae</taxon>
        <taxon>Cyanidiococcus</taxon>
    </lineage>
</organism>
<dbReference type="Pfam" id="PF17772">
    <property type="entry name" value="zf-MYST"/>
    <property type="match status" value="1"/>
</dbReference>
<dbReference type="InterPro" id="IPR036388">
    <property type="entry name" value="WH-like_DNA-bd_sf"/>
</dbReference>
<dbReference type="GO" id="GO:0008270">
    <property type="term" value="F:zinc ion binding"/>
    <property type="evidence" value="ECO:0007669"/>
    <property type="project" value="UniProtKB-KW"/>
</dbReference>
<dbReference type="GO" id="GO:0000785">
    <property type="term" value="C:chromatin"/>
    <property type="evidence" value="ECO:0007669"/>
    <property type="project" value="TreeGrafter"/>
</dbReference>
<dbReference type="GO" id="GO:0006357">
    <property type="term" value="P:regulation of transcription by RNA polymerase II"/>
    <property type="evidence" value="ECO:0007669"/>
    <property type="project" value="TreeGrafter"/>
</dbReference>
<evidence type="ECO:0000256" key="15">
    <source>
        <dbReference type="SAM" id="MobiDB-lite"/>
    </source>
</evidence>
<dbReference type="SUPFAM" id="SSF55729">
    <property type="entry name" value="Acyl-CoA N-acyltransferases (Nat)"/>
    <property type="match status" value="1"/>
</dbReference>
<comment type="subcellular location">
    <subcellularLocation>
        <location evidence="1 14">Nucleus</location>
    </subcellularLocation>
</comment>
<gene>
    <name evidence="17" type="ORF">F1559_003066</name>
</gene>
<dbReference type="GO" id="GO:0004402">
    <property type="term" value="F:histone acetyltransferase activity"/>
    <property type="evidence" value="ECO:0007669"/>
    <property type="project" value="InterPro"/>
</dbReference>
<keyword evidence="8" id="KW-0156">Chromatin regulator</keyword>
<dbReference type="AlphaFoldDB" id="A0A7J7ILL8"/>